<protein>
    <submittedName>
        <fullName evidence="2">Uncharacterized protein</fullName>
    </submittedName>
</protein>
<dbReference type="EMBL" id="UINC01130428">
    <property type="protein sequence ID" value="SVD11485.1"/>
    <property type="molecule type" value="Genomic_DNA"/>
</dbReference>
<evidence type="ECO:0000313" key="2">
    <source>
        <dbReference type="EMBL" id="SVD11485.1"/>
    </source>
</evidence>
<organism evidence="2">
    <name type="scientific">marine metagenome</name>
    <dbReference type="NCBI Taxonomy" id="408172"/>
    <lineage>
        <taxon>unclassified sequences</taxon>
        <taxon>metagenomes</taxon>
        <taxon>ecological metagenomes</taxon>
    </lineage>
</organism>
<dbReference type="AlphaFoldDB" id="A0A382SPT6"/>
<gene>
    <name evidence="2" type="ORF">METZ01_LOCUS364339</name>
</gene>
<feature type="compositionally biased region" description="Basic and acidic residues" evidence="1">
    <location>
        <begin position="27"/>
        <end position="49"/>
    </location>
</feature>
<sequence length="87" mass="9108">MKTDLLPRQLLLALALIGLMIGCGGNKDTEEKPGETGKGTEAKSGEGGDAKGNSNQSAEKKPEVKKVDLATSLSGKRIVLKMPSLKE</sequence>
<name>A0A382SPT6_9ZZZZ</name>
<dbReference type="PROSITE" id="PS51257">
    <property type="entry name" value="PROKAR_LIPOPROTEIN"/>
    <property type="match status" value="1"/>
</dbReference>
<proteinExistence type="predicted"/>
<feature type="compositionally biased region" description="Basic and acidic residues" evidence="1">
    <location>
        <begin position="58"/>
        <end position="67"/>
    </location>
</feature>
<feature type="region of interest" description="Disordered" evidence="1">
    <location>
        <begin position="25"/>
        <end position="67"/>
    </location>
</feature>
<reference evidence="2" key="1">
    <citation type="submission" date="2018-05" db="EMBL/GenBank/DDBJ databases">
        <authorList>
            <person name="Lanie J.A."/>
            <person name="Ng W.-L."/>
            <person name="Kazmierczak K.M."/>
            <person name="Andrzejewski T.M."/>
            <person name="Davidsen T.M."/>
            <person name="Wayne K.J."/>
            <person name="Tettelin H."/>
            <person name="Glass J.I."/>
            <person name="Rusch D."/>
            <person name="Podicherti R."/>
            <person name="Tsui H.-C.T."/>
            <person name="Winkler M.E."/>
        </authorList>
    </citation>
    <scope>NUCLEOTIDE SEQUENCE</scope>
</reference>
<accession>A0A382SPT6</accession>
<evidence type="ECO:0000256" key="1">
    <source>
        <dbReference type="SAM" id="MobiDB-lite"/>
    </source>
</evidence>